<keyword evidence="1" id="KW-0677">Repeat</keyword>
<dbReference type="Pfam" id="PF12796">
    <property type="entry name" value="Ank_2"/>
    <property type="match status" value="1"/>
</dbReference>
<proteinExistence type="predicted"/>
<dbReference type="PROSITE" id="PS50088">
    <property type="entry name" value="ANK_REPEAT"/>
    <property type="match status" value="1"/>
</dbReference>
<dbReference type="Proteomes" id="UP001648503">
    <property type="component" value="Unassembled WGS sequence"/>
</dbReference>
<dbReference type="PROSITE" id="PS50297">
    <property type="entry name" value="ANK_REP_REGION"/>
    <property type="match status" value="1"/>
</dbReference>
<protein>
    <recommendedName>
        <fullName evidence="6">Ankyrin repeat domain-containing protein</fullName>
    </recommendedName>
</protein>
<gene>
    <name evidence="4" type="ORF">BASA50_004959</name>
</gene>
<organism evidence="4 5">
    <name type="scientific">Batrachochytrium salamandrivorans</name>
    <dbReference type="NCBI Taxonomy" id="1357716"/>
    <lineage>
        <taxon>Eukaryota</taxon>
        <taxon>Fungi</taxon>
        <taxon>Fungi incertae sedis</taxon>
        <taxon>Chytridiomycota</taxon>
        <taxon>Chytridiomycota incertae sedis</taxon>
        <taxon>Chytridiomycetes</taxon>
        <taxon>Rhizophydiales</taxon>
        <taxon>Rhizophydiales incertae sedis</taxon>
        <taxon>Batrachochytrium</taxon>
    </lineage>
</organism>
<dbReference type="InterPro" id="IPR002110">
    <property type="entry name" value="Ankyrin_rpt"/>
</dbReference>
<dbReference type="PANTHER" id="PTHR24171:SF11">
    <property type="entry name" value="26S PROTEASOME NON-ATPASE REGULATORY SUBUNIT 10"/>
    <property type="match status" value="1"/>
</dbReference>
<evidence type="ECO:0000256" key="3">
    <source>
        <dbReference type="PROSITE-ProRule" id="PRU00023"/>
    </source>
</evidence>
<comment type="caution">
    <text evidence="4">The sequence shown here is derived from an EMBL/GenBank/DDBJ whole genome shotgun (WGS) entry which is preliminary data.</text>
</comment>
<dbReference type="EMBL" id="JAFCIX010000204">
    <property type="protein sequence ID" value="KAH6596628.1"/>
    <property type="molecule type" value="Genomic_DNA"/>
</dbReference>
<evidence type="ECO:0000256" key="1">
    <source>
        <dbReference type="ARBA" id="ARBA00022737"/>
    </source>
</evidence>
<name>A0ABQ8FEF3_9FUNG</name>
<reference evidence="4 5" key="1">
    <citation type="submission" date="2021-02" db="EMBL/GenBank/DDBJ databases">
        <title>Variation within the Batrachochytrium salamandrivorans European outbreak.</title>
        <authorList>
            <person name="Kelly M."/>
            <person name="Pasmans F."/>
            <person name="Shea T.P."/>
            <person name="Munoz J.F."/>
            <person name="Carranza S."/>
            <person name="Cuomo C.A."/>
            <person name="Martel A."/>
        </authorList>
    </citation>
    <scope>NUCLEOTIDE SEQUENCE [LARGE SCALE GENOMIC DNA]</scope>
    <source>
        <strain evidence="4 5">AMFP18/2</strain>
    </source>
</reference>
<dbReference type="SUPFAM" id="SSF48403">
    <property type="entry name" value="Ankyrin repeat"/>
    <property type="match status" value="1"/>
</dbReference>
<dbReference type="PANTHER" id="PTHR24171">
    <property type="entry name" value="ANKYRIN REPEAT DOMAIN-CONTAINING PROTEIN 39-RELATED"/>
    <property type="match status" value="1"/>
</dbReference>
<feature type="repeat" description="ANK" evidence="3">
    <location>
        <begin position="93"/>
        <end position="125"/>
    </location>
</feature>
<accession>A0ABQ8FEF3</accession>
<evidence type="ECO:0000256" key="2">
    <source>
        <dbReference type="ARBA" id="ARBA00023043"/>
    </source>
</evidence>
<dbReference type="Gene3D" id="1.25.40.20">
    <property type="entry name" value="Ankyrin repeat-containing domain"/>
    <property type="match status" value="1"/>
</dbReference>
<keyword evidence="2 3" id="KW-0040">ANK repeat</keyword>
<dbReference type="InterPro" id="IPR036770">
    <property type="entry name" value="Ankyrin_rpt-contain_sf"/>
</dbReference>
<keyword evidence="5" id="KW-1185">Reference proteome</keyword>
<evidence type="ECO:0000313" key="4">
    <source>
        <dbReference type="EMBL" id="KAH6596628.1"/>
    </source>
</evidence>
<evidence type="ECO:0000313" key="5">
    <source>
        <dbReference type="Proteomes" id="UP001648503"/>
    </source>
</evidence>
<sequence length="144" mass="15994">MATAEDMFKAIRASDADKVRELLLAERSLASLKFRDPTARFEADVELDAYKFLGAYLGPLTPLQFAVLLGHDSIARDIIERSFKEDLDDTFGGGNTTLHLATFLGAKDLVKLLLERGANRSIRNSKGFAPVDVLDDSDMRKLFE</sequence>
<dbReference type="SMART" id="SM00248">
    <property type="entry name" value="ANK"/>
    <property type="match status" value="2"/>
</dbReference>
<evidence type="ECO:0008006" key="6">
    <source>
        <dbReference type="Google" id="ProtNLM"/>
    </source>
</evidence>